<feature type="non-terminal residue" evidence="2">
    <location>
        <position position="1"/>
    </location>
</feature>
<evidence type="ECO:0000313" key="3">
    <source>
        <dbReference type="Proteomes" id="UP000326759"/>
    </source>
</evidence>
<feature type="compositionally biased region" description="Low complexity" evidence="1">
    <location>
        <begin position="44"/>
        <end position="62"/>
    </location>
</feature>
<organism evidence="2 3">
    <name type="scientific">Armadillidium nasatum</name>
    <dbReference type="NCBI Taxonomy" id="96803"/>
    <lineage>
        <taxon>Eukaryota</taxon>
        <taxon>Metazoa</taxon>
        <taxon>Ecdysozoa</taxon>
        <taxon>Arthropoda</taxon>
        <taxon>Crustacea</taxon>
        <taxon>Multicrustacea</taxon>
        <taxon>Malacostraca</taxon>
        <taxon>Eumalacostraca</taxon>
        <taxon>Peracarida</taxon>
        <taxon>Isopoda</taxon>
        <taxon>Oniscidea</taxon>
        <taxon>Crinocheta</taxon>
        <taxon>Armadillidiidae</taxon>
        <taxon>Armadillidium</taxon>
    </lineage>
</organism>
<dbReference type="AlphaFoldDB" id="A0A5N5SJS8"/>
<evidence type="ECO:0000313" key="2">
    <source>
        <dbReference type="EMBL" id="KAB7494305.1"/>
    </source>
</evidence>
<dbReference type="Proteomes" id="UP000326759">
    <property type="component" value="Unassembled WGS sequence"/>
</dbReference>
<comment type="caution">
    <text evidence="2">The sequence shown here is derived from an EMBL/GenBank/DDBJ whole genome shotgun (WGS) entry which is preliminary data.</text>
</comment>
<evidence type="ECO:0000256" key="1">
    <source>
        <dbReference type="SAM" id="MobiDB-lite"/>
    </source>
</evidence>
<dbReference type="OrthoDB" id="6134459at2759"/>
<gene>
    <name evidence="2" type="ORF">Anas_12250</name>
</gene>
<reference evidence="2 3" key="1">
    <citation type="journal article" date="2019" name="PLoS Biol.">
        <title>Sex chromosomes control vertical transmission of feminizing Wolbachia symbionts in an isopod.</title>
        <authorList>
            <person name="Becking T."/>
            <person name="Chebbi M.A."/>
            <person name="Giraud I."/>
            <person name="Moumen B."/>
            <person name="Laverre T."/>
            <person name="Caubet Y."/>
            <person name="Peccoud J."/>
            <person name="Gilbert C."/>
            <person name="Cordaux R."/>
        </authorList>
    </citation>
    <scope>NUCLEOTIDE SEQUENCE [LARGE SCALE GENOMIC DNA]</scope>
    <source>
        <strain evidence="2">ANa2</strain>
        <tissue evidence="2">Whole body excluding digestive tract and cuticle</tissue>
    </source>
</reference>
<sequence length="90" mass="10366">FDIINALQGFFIFLIFICKKNIYHKVLTRGTDSTRKLRRMVTGSSSYGSSSQVTQQSSLDSSRKLSSSLHYHLSKLNRIYNMDDDNLNKK</sequence>
<feature type="region of interest" description="Disordered" evidence="1">
    <location>
        <begin position="42"/>
        <end position="62"/>
    </location>
</feature>
<protein>
    <submittedName>
        <fullName evidence="2">Uncharacterized protein</fullName>
    </submittedName>
</protein>
<dbReference type="EMBL" id="SEYY01024214">
    <property type="protein sequence ID" value="KAB7494305.1"/>
    <property type="molecule type" value="Genomic_DNA"/>
</dbReference>
<name>A0A5N5SJS8_9CRUS</name>
<accession>A0A5N5SJS8</accession>
<proteinExistence type="predicted"/>
<keyword evidence="3" id="KW-1185">Reference proteome</keyword>